<feature type="transmembrane region" description="Helical" evidence="2">
    <location>
        <begin position="70"/>
        <end position="94"/>
    </location>
</feature>
<evidence type="ECO:0000256" key="2">
    <source>
        <dbReference type="SAM" id="Phobius"/>
    </source>
</evidence>
<name>A0A9P6MHT2_9FUNG</name>
<keyword evidence="2" id="KW-0472">Membrane</keyword>
<evidence type="ECO:0000313" key="3">
    <source>
        <dbReference type="EMBL" id="KAG0002077.1"/>
    </source>
</evidence>
<reference evidence="3" key="1">
    <citation type="journal article" date="2020" name="Fungal Divers.">
        <title>Resolving the Mortierellaceae phylogeny through synthesis of multi-gene phylogenetics and phylogenomics.</title>
        <authorList>
            <person name="Vandepol N."/>
            <person name="Liber J."/>
            <person name="Desiro A."/>
            <person name="Na H."/>
            <person name="Kennedy M."/>
            <person name="Barry K."/>
            <person name="Grigoriev I.V."/>
            <person name="Miller A.N."/>
            <person name="O'Donnell K."/>
            <person name="Stajich J.E."/>
            <person name="Bonito G."/>
        </authorList>
    </citation>
    <scope>NUCLEOTIDE SEQUENCE</scope>
    <source>
        <strain evidence="3">MES-2147</strain>
    </source>
</reference>
<comment type="caution">
    <text evidence="3">The sequence shown here is derived from an EMBL/GenBank/DDBJ whole genome shotgun (WGS) entry which is preliminary data.</text>
</comment>
<sequence>MSTSSKNSLTEKNHDLPYPDAETEYNNVADEDERHINHNDFDDHNESIKEYEYEISHKPHRKPFYRRKKVIITCLVGTVIFLAIFIPLLILVIIPKVAQSLLNSSSMEIMQLNMTNPGETALTVSVSARVGGIPKIFSADLEFTDRVLVHWQNQAIGSMNLDPVKVKGGKGDIMQGTGFNIENKEAFAAFAKDM</sequence>
<evidence type="ECO:0000313" key="4">
    <source>
        <dbReference type="Proteomes" id="UP000749646"/>
    </source>
</evidence>
<dbReference type="Proteomes" id="UP000749646">
    <property type="component" value="Unassembled WGS sequence"/>
</dbReference>
<dbReference type="GO" id="GO:0000329">
    <property type="term" value="C:fungal-type vacuole membrane"/>
    <property type="evidence" value="ECO:0007669"/>
    <property type="project" value="InterPro"/>
</dbReference>
<gene>
    <name evidence="3" type="ORF">BGZ65_002939</name>
</gene>
<organism evidence="3 4">
    <name type="scientific">Modicella reniformis</name>
    <dbReference type="NCBI Taxonomy" id="1440133"/>
    <lineage>
        <taxon>Eukaryota</taxon>
        <taxon>Fungi</taxon>
        <taxon>Fungi incertae sedis</taxon>
        <taxon>Mucoromycota</taxon>
        <taxon>Mortierellomycotina</taxon>
        <taxon>Mortierellomycetes</taxon>
        <taxon>Mortierellales</taxon>
        <taxon>Mortierellaceae</taxon>
        <taxon>Modicella</taxon>
    </lineage>
</organism>
<evidence type="ECO:0000256" key="1">
    <source>
        <dbReference type="SAM" id="MobiDB-lite"/>
    </source>
</evidence>
<dbReference type="EMBL" id="JAAAHW010000471">
    <property type="protein sequence ID" value="KAG0002077.1"/>
    <property type="molecule type" value="Genomic_DNA"/>
</dbReference>
<dbReference type="PANTHER" id="PTHR35895:SF1">
    <property type="entry name" value="LIPID-BINDING SERUM GLYCOPROTEIN C-TERMINAL DOMAIN-CONTAINING PROTEIN"/>
    <property type="match status" value="1"/>
</dbReference>
<dbReference type="OrthoDB" id="2439075at2759"/>
<dbReference type="InterPro" id="IPR046368">
    <property type="entry name" value="Tag1"/>
</dbReference>
<dbReference type="PANTHER" id="PTHR35895">
    <property type="entry name" value="CHROMOSOME 16, WHOLE GENOME SHOTGUN SEQUENCE"/>
    <property type="match status" value="1"/>
</dbReference>
<keyword evidence="2" id="KW-0812">Transmembrane</keyword>
<protein>
    <submittedName>
        <fullName evidence="3">Uncharacterized protein</fullName>
    </submittedName>
</protein>
<feature type="region of interest" description="Disordered" evidence="1">
    <location>
        <begin position="1"/>
        <end position="23"/>
    </location>
</feature>
<keyword evidence="4" id="KW-1185">Reference proteome</keyword>
<feature type="non-terminal residue" evidence="3">
    <location>
        <position position="194"/>
    </location>
</feature>
<proteinExistence type="predicted"/>
<keyword evidence="2" id="KW-1133">Transmembrane helix</keyword>
<dbReference type="AlphaFoldDB" id="A0A9P6MHT2"/>
<accession>A0A9P6MHT2</accession>